<keyword evidence="2" id="KW-1185">Reference proteome</keyword>
<accession>A0A4C1W1A9</accession>
<dbReference type="EMBL" id="BGZK01000459">
    <property type="protein sequence ID" value="GBP44843.1"/>
    <property type="molecule type" value="Genomic_DNA"/>
</dbReference>
<sequence length="84" mass="9369">MDVNWQHESFALRSAGPLPPAPARGSSNAPPRLLIIIIITGVWAVERKDEFFGNDFIEIKPGLISRPEFQSREGPESKTKARLI</sequence>
<proteinExistence type="predicted"/>
<evidence type="ECO:0000313" key="1">
    <source>
        <dbReference type="EMBL" id="GBP44843.1"/>
    </source>
</evidence>
<gene>
    <name evidence="1" type="ORF">EVAR_75712_1</name>
</gene>
<protein>
    <submittedName>
        <fullName evidence="1">Uncharacterized protein</fullName>
    </submittedName>
</protein>
<reference evidence="1 2" key="1">
    <citation type="journal article" date="2019" name="Commun. Biol.">
        <title>The bagworm genome reveals a unique fibroin gene that provides high tensile strength.</title>
        <authorList>
            <person name="Kono N."/>
            <person name="Nakamura H."/>
            <person name="Ohtoshi R."/>
            <person name="Tomita M."/>
            <person name="Numata K."/>
            <person name="Arakawa K."/>
        </authorList>
    </citation>
    <scope>NUCLEOTIDE SEQUENCE [LARGE SCALE GENOMIC DNA]</scope>
</reference>
<organism evidence="1 2">
    <name type="scientific">Eumeta variegata</name>
    <name type="common">Bagworm moth</name>
    <name type="synonym">Eumeta japonica</name>
    <dbReference type="NCBI Taxonomy" id="151549"/>
    <lineage>
        <taxon>Eukaryota</taxon>
        <taxon>Metazoa</taxon>
        <taxon>Ecdysozoa</taxon>
        <taxon>Arthropoda</taxon>
        <taxon>Hexapoda</taxon>
        <taxon>Insecta</taxon>
        <taxon>Pterygota</taxon>
        <taxon>Neoptera</taxon>
        <taxon>Endopterygota</taxon>
        <taxon>Lepidoptera</taxon>
        <taxon>Glossata</taxon>
        <taxon>Ditrysia</taxon>
        <taxon>Tineoidea</taxon>
        <taxon>Psychidae</taxon>
        <taxon>Oiketicinae</taxon>
        <taxon>Eumeta</taxon>
    </lineage>
</organism>
<evidence type="ECO:0000313" key="2">
    <source>
        <dbReference type="Proteomes" id="UP000299102"/>
    </source>
</evidence>
<dbReference type="Proteomes" id="UP000299102">
    <property type="component" value="Unassembled WGS sequence"/>
</dbReference>
<name>A0A4C1W1A9_EUMVA</name>
<dbReference type="AlphaFoldDB" id="A0A4C1W1A9"/>
<comment type="caution">
    <text evidence="1">The sequence shown here is derived from an EMBL/GenBank/DDBJ whole genome shotgun (WGS) entry which is preliminary data.</text>
</comment>